<proteinExistence type="inferred from homology"/>
<evidence type="ECO:0000259" key="8">
    <source>
        <dbReference type="PROSITE" id="PS50928"/>
    </source>
</evidence>
<evidence type="ECO:0000256" key="1">
    <source>
        <dbReference type="ARBA" id="ARBA00004651"/>
    </source>
</evidence>
<feature type="transmembrane region" description="Helical" evidence="7">
    <location>
        <begin position="80"/>
        <end position="104"/>
    </location>
</feature>
<dbReference type="PANTHER" id="PTHR43386">
    <property type="entry name" value="OLIGOPEPTIDE TRANSPORT SYSTEM PERMEASE PROTEIN APPC"/>
    <property type="match status" value="1"/>
</dbReference>
<dbReference type="CDD" id="cd06261">
    <property type="entry name" value="TM_PBP2"/>
    <property type="match status" value="1"/>
</dbReference>
<dbReference type="PANTHER" id="PTHR43386:SF23">
    <property type="entry name" value="ABC TRANSPORTER"/>
    <property type="match status" value="1"/>
</dbReference>
<feature type="transmembrane region" description="Helical" evidence="7">
    <location>
        <begin position="16"/>
        <end position="39"/>
    </location>
</feature>
<dbReference type="InterPro" id="IPR050366">
    <property type="entry name" value="BP-dependent_transpt_permease"/>
</dbReference>
<evidence type="ECO:0000256" key="7">
    <source>
        <dbReference type="RuleBase" id="RU363032"/>
    </source>
</evidence>
<dbReference type="EMBL" id="CP126969">
    <property type="protein sequence ID" value="WIM68113.1"/>
    <property type="molecule type" value="Genomic_DNA"/>
</dbReference>
<evidence type="ECO:0000313" key="9">
    <source>
        <dbReference type="EMBL" id="WIM68113.1"/>
    </source>
</evidence>
<name>A0ABY8VF27_9CORY</name>
<protein>
    <submittedName>
        <fullName evidence="9">ABC transporter permease</fullName>
    </submittedName>
</protein>
<keyword evidence="6 7" id="KW-0472">Membrane</keyword>
<evidence type="ECO:0000256" key="5">
    <source>
        <dbReference type="ARBA" id="ARBA00022989"/>
    </source>
</evidence>
<dbReference type="InterPro" id="IPR035906">
    <property type="entry name" value="MetI-like_sf"/>
</dbReference>
<feature type="transmembrane region" description="Helical" evidence="7">
    <location>
        <begin position="247"/>
        <end position="266"/>
    </location>
</feature>
<organism evidence="9 10">
    <name type="scientific">Corynebacterium breve</name>
    <dbReference type="NCBI Taxonomy" id="3049799"/>
    <lineage>
        <taxon>Bacteria</taxon>
        <taxon>Bacillati</taxon>
        <taxon>Actinomycetota</taxon>
        <taxon>Actinomycetes</taxon>
        <taxon>Mycobacteriales</taxon>
        <taxon>Corynebacteriaceae</taxon>
        <taxon>Corynebacterium</taxon>
    </lineage>
</organism>
<gene>
    <name evidence="9" type="ORF">QP027_01565</name>
</gene>
<evidence type="ECO:0000313" key="10">
    <source>
        <dbReference type="Proteomes" id="UP001225598"/>
    </source>
</evidence>
<keyword evidence="2 7" id="KW-0813">Transport</keyword>
<dbReference type="Pfam" id="PF00528">
    <property type="entry name" value="BPD_transp_1"/>
    <property type="match status" value="1"/>
</dbReference>
<dbReference type="Gene3D" id="1.10.3720.10">
    <property type="entry name" value="MetI-like"/>
    <property type="match status" value="1"/>
</dbReference>
<comment type="similarity">
    <text evidence="7">Belongs to the binding-protein-dependent transport system permease family.</text>
</comment>
<keyword evidence="5 7" id="KW-1133">Transmembrane helix</keyword>
<feature type="transmembrane region" description="Helical" evidence="7">
    <location>
        <begin position="124"/>
        <end position="151"/>
    </location>
</feature>
<sequence length="282" mass="30862">MQRRTMQPRRTLNNRLAFVVFATLAVLWVLFIFAAASWYPESSVRPTPGQKNELPSLVFPLGTDWLGRDMMARTFKGLNLSLRVAAVTALLSVAVSLALGVIAASGPRWADRLVRWFTDMNLGVPHIVASLLISFAVGGGALGIVLGVGLTQWAPLARLIRAEILKIRVEPYVLMSRAQGRSTGWIVGKHLLPAIWAHVIVGFVYLVPHSVLHESGLTFLGFGFDPNVPSLGIILSEGLHYLSNDQWWAIAGPIALLLILVLLLEASSQLLRGLMAPKTRHQ</sequence>
<evidence type="ECO:0000256" key="3">
    <source>
        <dbReference type="ARBA" id="ARBA00022475"/>
    </source>
</evidence>
<evidence type="ECO:0000256" key="6">
    <source>
        <dbReference type="ARBA" id="ARBA00023136"/>
    </source>
</evidence>
<dbReference type="InterPro" id="IPR000515">
    <property type="entry name" value="MetI-like"/>
</dbReference>
<dbReference type="SUPFAM" id="SSF161098">
    <property type="entry name" value="MetI-like"/>
    <property type="match status" value="1"/>
</dbReference>
<keyword evidence="4 7" id="KW-0812">Transmembrane</keyword>
<evidence type="ECO:0000256" key="4">
    <source>
        <dbReference type="ARBA" id="ARBA00022692"/>
    </source>
</evidence>
<dbReference type="Proteomes" id="UP001225598">
    <property type="component" value="Chromosome"/>
</dbReference>
<comment type="subcellular location">
    <subcellularLocation>
        <location evidence="1 7">Cell membrane</location>
        <topology evidence="1 7">Multi-pass membrane protein</topology>
    </subcellularLocation>
</comment>
<evidence type="ECO:0000256" key="2">
    <source>
        <dbReference type="ARBA" id="ARBA00022448"/>
    </source>
</evidence>
<dbReference type="PROSITE" id="PS50928">
    <property type="entry name" value="ABC_TM1"/>
    <property type="match status" value="1"/>
</dbReference>
<feature type="domain" description="ABC transmembrane type-1" evidence="8">
    <location>
        <begin position="78"/>
        <end position="268"/>
    </location>
</feature>
<keyword evidence="10" id="KW-1185">Reference proteome</keyword>
<dbReference type="RefSeq" id="WP_284825448.1">
    <property type="nucleotide sequence ID" value="NZ_CP126969.1"/>
</dbReference>
<reference evidence="9 10" key="1">
    <citation type="submission" date="2023-05" db="EMBL/GenBank/DDBJ databases">
        <title>Corynebacterium suedekumii sp. nov. and Corynebacterium breve sp. nov. isolated from raw cow's milk.</title>
        <authorList>
            <person name="Baer M.K."/>
            <person name="Mehl L."/>
            <person name="Hellmuth R."/>
            <person name="Marke G."/>
            <person name="Lipski A."/>
        </authorList>
    </citation>
    <scope>NUCLEOTIDE SEQUENCE [LARGE SCALE GENOMIC DNA]</scope>
    <source>
        <strain evidence="9 10">R4</strain>
    </source>
</reference>
<accession>A0ABY8VF27</accession>
<keyword evidence="3" id="KW-1003">Cell membrane</keyword>